<proteinExistence type="predicted"/>
<protein>
    <submittedName>
        <fullName evidence="2">Uncharacterized protein</fullName>
    </submittedName>
</protein>
<accession>A0A9D3PLX8</accession>
<dbReference type="AlphaFoldDB" id="A0A9D3PLX8"/>
<comment type="caution">
    <text evidence="2">The sequence shown here is derived from an EMBL/GenBank/DDBJ whole genome shotgun (WGS) entry which is preliminary data.</text>
</comment>
<sequence>MAVPPVVTRAGLSLPACRYVARKVRAAVGGEEQPEKPLKAACGSAKARKGGGAWGERQTPGSGFEPVPKGGAPDTQVEQCRS</sequence>
<reference evidence="2" key="1">
    <citation type="submission" date="2021-01" db="EMBL/GenBank/DDBJ databases">
        <authorList>
            <person name="Zahm M."/>
            <person name="Roques C."/>
            <person name="Cabau C."/>
            <person name="Klopp C."/>
            <person name="Donnadieu C."/>
            <person name="Jouanno E."/>
            <person name="Lampietro C."/>
            <person name="Louis A."/>
            <person name="Herpin A."/>
            <person name="Echchiki A."/>
            <person name="Berthelot C."/>
            <person name="Parey E."/>
            <person name="Roest-Crollius H."/>
            <person name="Braasch I."/>
            <person name="Postlethwait J."/>
            <person name="Bobe J."/>
            <person name="Montfort J."/>
            <person name="Bouchez O."/>
            <person name="Begum T."/>
            <person name="Mejri S."/>
            <person name="Adams A."/>
            <person name="Chen W.-J."/>
            <person name="Guiguen Y."/>
        </authorList>
    </citation>
    <scope>NUCLEOTIDE SEQUENCE</scope>
    <source>
        <strain evidence="2">YG-15Mar2019-1</strain>
        <tissue evidence="2">Brain</tissue>
    </source>
</reference>
<evidence type="ECO:0000313" key="2">
    <source>
        <dbReference type="EMBL" id="KAG7463672.1"/>
    </source>
</evidence>
<organism evidence="2 3">
    <name type="scientific">Megalops atlanticus</name>
    <name type="common">Tarpon</name>
    <name type="synonym">Clupea gigantea</name>
    <dbReference type="NCBI Taxonomy" id="7932"/>
    <lineage>
        <taxon>Eukaryota</taxon>
        <taxon>Metazoa</taxon>
        <taxon>Chordata</taxon>
        <taxon>Craniata</taxon>
        <taxon>Vertebrata</taxon>
        <taxon>Euteleostomi</taxon>
        <taxon>Actinopterygii</taxon>
        <taxon>Neopterygii</taxon>
        <taxon>Teleostei</taxon>
        <taxon>Elopiformes</taxon>
        <taxon>Megalopidae</taxon>
        <taxon>Megalops</taxon>
    </lineage>
</organism>
<dbReference type="OrthoDB" id="8893913at2759"/>
<feature type="region of interest" description="Disordered" evidence="1">
    <location>
        <begin position="29"/>
        <end position="82"/>
    </location>
</feature>
<dbReference type="Proteomes" id="UP001046870">
    <property type="component" value="Chromosome 15"/>
</dbReference>
<keyword evidence="3" id="KW-1185">Reference proteome</keyword>
<evidence type="ECO:0000313" key="3">
    <source>
        <dbReference type="Proteomes" id="UP001046870"/>
    </source>
</evidence>
<gene>
    <name evidence="2" type="ORF">MATL_G00179060</name>
</gene>
<dbReference type="EMBL" id="JAFDVH010000015">
    <property type="protein sequence ID" value="KAG7463672.1"/>
    <property type="molecule type" value="Genomic_DNA"/>
</dbReference>
<name>A0A9D3PLX8_MEGAT</name>
<evidence type="ECO:0000256" key="1">
    <source>
        <dbReference type="SAM" id="MobiDB-lite"/>
    </source>
</evidence>